<gene>
    <name evidence="2" type="ORF">TNIN_218781</name>
</gene>
<comment type="caution">
    <text evidence="2">The sequence shown here is derived from an EMBL/GenBank/DDBJ whole genome shotgun (WGS) entry which is preliminary data.</text>
</comment>
<feature type="compositionally biased region" description="Basic and acidic residues" evidence="1">
    <location>
        <begin position="232"/>
        <end position="259"/>
    </location>
</feature>
<feature type="region of interest" description="Disordered" evidence="1">
    <location>
        <begin position="115"/>
        <end position="165"/>
    </location>
</feature>
<keyword evidence="3" id="KW-1185">Reference proteome</keyword>
<dbReference type="Proteomes" id="UP000886998">
    <property type="component" value="Unassembled WGS sequence"/>
</dbReference>
<dbReference type="EMBL" id="BMAV01003592">
    <property type="protein sequence ID" value="GFY43300.1"/>
    <property type="molecule type" value="Genomic_DNA"/>
</dbReference>
<organism evidence="2 3">
    <name type="scientific">Trichonephila inaurata madagascariensis</name>
    <dbReference type="NCBI Taxonomy" id="2747483"/>
    <lineage>
        <taxon>Eukaryota</taxon>
        <taxon>Metazoa</taxon>
        <taxon>Ecdysozoa</taxon>
        <taxon>Arthropoda</taxon>
        <taxon>Chelicerata</taxon>
        <taxon>Arachnida</taxon>
        <taxon>Araneae</taxon>
        <taxon>Araneomorphae</taxon>
        <taxon>Entelegynae</taxon>
        <taxon>Araneoidea</taxon>
        <taxon>Nephilidae</taxon>
        <taxon>Trichonephila</taxon>
        <taxon>Trichonephila inaurata</taxon>
    </lineage>
</organism>
<feature type="compositionally biased region" description="Basic and acidic residues" evidence="1">
    <location>
        <begin position="195"/>
        <end position="214"/>
    </location>
</feature>
<dbReference type="AlphaFoldDB" id="A0A8X6WYZ1"/>
<protein>
    <submittedName>
        <fullName evidence="2">Uncharacterized protein</fullName>
    </submittedName>
</protein>
<sequence length="285" mass="34214">MKRNLHSAQILDPLLGKVTFSRVSTKLHHMAKQNKNSDERLFFLCQYFFLTEAYFTFGRRIVRSKECHIIEMTHAAINIYVMVKKSHDPNEEERSFIPSQEHRFKRYVLQHHTAYSNPPGNIYRPFIQSSNRTQSSRDRRYLDRRQSDQRYSDQSDQRHSDHSDQRNLQVTFTGLSYKVVIGLNRVEIKRYLDRRQSDQRYSDQRHSDHSDQKKFTGNIYRPFVQSSNRTQSSRDRRYLDRRQSDQRYSDQRHSDHSDQRSLQVTFTGLSYKVVIGLNRVEIEDI</sequence>
<dbReference type="OrthoDB" id="6437516at2759"/>
<evidence type="ECO:0000256" key="1">
    <source>
        <dbReference type="SAM" id="MobiDB-lite"/>
    </source>
</evidence>
<feature type="region of interest" description="Disordered" evidence="1">
    <location>
        <begin position="195"/>
        <end position="260"/>
    </location>
</feature>
<proteinExistence type="predicted"/>
<accession>A0A8X6WYZ1</accession>
<feature type="compositionally biased region" description="Basic and acidic residues" evidence="1">
    <location>
        <begin position="135"/>
        <end position="165"/>
    </location>
</feature>
<reference evidence="2" key="1">
    <citation type="submission" date="2020-08" db="EMBL/GenBank/DDBJ databases">
        <title>Multicomponent nature underlies the extraordinary mechanical properties of spider dragline silk.</title>
        <authorList>
            <person name="Kono N."/>
            <person name="Nakamura H."/>
            <person name="Mori M."/>
            <person name="Yoshida Y."/>
            <person name="Ohtoshi R."/>
            <person name="Malay A.D."/>
            <person name="Moran D.A.P."/>
            <person name="Tomita M."/>
            <person name="Numata K."/>
            <person name="Arakawa K."/>
        </authorList>
    </citation>
    <scope>NUCLEOTIDE SEQUENCE</scope>
</reference>
<evidence type="ECO:0000313" key="2">
    <source>
        <dbReference type="EMBL" id="GFY43300.1"/>
    </source>
</evidence>
<evidence type="ECO:0000313" key="3">
    <source>
        <dbReference type="Proteomes" id="UP000886998"/>
    </source>
</evidence>
<name>A0A8X6WYZ1_9ARAC</name>